<dbReference type="Pfam" id="PF21936">
    <property type="entry name" value="Pcf11_C"/>
    <property type="match status" value="1"/>
</dbReference>
<dbReference type="SMART" id="SM00582">
    <property type="entry name" value="RPR"/>
    <property type="match status" value="1"/>
</dbReference>
<dbReference type="InParanoid" id="D6RMI5"/>
<dbReference type="GO" id="GO:0000993">
    <property type="term" value="F:RNA polymerase II complex binding"/>
    <property type="evidence" value="ECO:0007669"/>
    <property type="project" value="InterPro"/>
</dbReference>
<feature type="compositionally biased region" description="Low complexity" evidence="1">
    <location>
        <begin position="577"/>
        <end position="589"/>
    </location>
</feature>
<gene>
    <name evidence="3" type="ORF">CC1G_14647</name>
</gene>
<dbReference type="InterPro" id="IPR047415">
    <property type="entry name" value="Pcf11_CID"/>
</dbReference>
<feature type="compositionally biased region" description="Basic and acidic residues" evidence="1">
    <location>
        <begin position="593"/>
        <end position="604"/>
    </location>
</feature>
<dbReference type="PANTHER" id="PTHR15921">
    <property type="entry name" value="PRE-MRNA CLEAVAGE COMPLEX II"/>
    <property type="match status" value="1"/>
</dbReference>
<dbReference type="STRING" id="240176.D6RMI5"/>
<dbReference type="FunFam" id="1.25.40.90:FF:000016">
    <property type="entry name" value="mRNA cleavage factor complex component Pcf11"/>
    <property type="match status" value="1"/>
</dbReference>
<organism evidence="3 4">
    <name type="scientific">Coprinopsis cinerea (strain Okayama-7 / 130 / ATCC MYA-4618 / FGSC 9003)</name>
    <name type="common">Inky cap fungus</name>
    <name type="synonym">Hormographiella aspergillata</name>
    <dbReference type="NCBI Taxonomy" id="240176"/>
    <lineage>
        <taxon>Eukaryota</taxon>
        <taxon>Fungi</taxon>
        <taxon>Dikarya</taxon>
        <taxon>Basidiomycota</taxon>
        <taxon>Agaricomycotina</taxon>
        <taxon>Agaricomycetes</taxon>
        <taxon>Agaricomycetidae</taxon>
        <taxon>Agaricales</taxon>
        <taxon>Agaricineae</taxon>
        <taxon>Psathyrellaceae</taxon>
        <taxon>Coprinopsis</taxon>
    </lineage>
</organism>
<feature type="region of interest" description="Disordered" evidence="1">
    <location>
        <begin position="552"/>
        <end position="618"/>
    </location>
</feature>
<accession>D6RMI5</accession>
<dbReference type="HOGENOM" id="CLU_015606_2_0_1"/>
<feature type="compositionally biased region" description="Low complexity" evidence="1">
    <location>
        <begin position="286"/>
        <end position="297"/>
    </location>
</feature>
<dbReference type="Gene3D" id="1.25.40.90">
    <property type="match status" value="1"/>
</dbReference>
<dbReference type="OrthoDB" id="2129491at2759"/>
<dbReference type="InterPro" id="IPR006569">
    <property type="entry name" value="CID_dom"/>
</dbReference>
<dbReference type="EMBL" id="AACS02000005">
    <property type="protein sequence ID" value="EFI27724.1"/>
    <property type="molecule type" value="Genomic_DNA"/>
</dbReference>
<feature type="region of interest" description="Disordered" evidence="1">
    <location>
        <begin position="280"/>
        <end position="321"/>
    </location>
</feature>
<feature type="compositionally biased region" description="Pro residues" evidence="1">
    <location>
        <begin position="298"/>
        <end position="312"/>
    </location>
</feature>
<dbReference type="GO" id="GO:0005737">
    <property type="term" value="C:cytoplasm"/>
    <property type="evidence" value="ECO:0007669"/>
    <property type="project" value="TreeGrafter"/>
</dbReference>
<dbReference type="AlphaFoldDB" id="D6RMI5"/>
<keyword evidence="4" id="KW-1185">Reference proteome</keyword>
<feature type="domain" description="CID" evidence="2">
    <location>
        <begin position="50"/>
        <end position="185"/>
    </location>
</feature>
<dbReference type="InterPro" id="IPR054127">
    <property type="entry name" value="Pcf11_C"/>
</dbReference>
<dbReference type="CDD" id="cd16982">
    <property type="entry name" value="CID_Pcf11"/>
    <property type="match status" value="1"/>
</dbReference>
<dbReference type="PROSITE" id="PS51391">
    <property type="entry name" value="CID"/>
    <property type="match status" value="1"/>
</dbReference>
<dbReference type="Pfam" id="PF04818">
    <property type="entry name" value="CID"/>
    <property type="match status" value="1"/>
</dbReference>
<comment type="caution">
    <text evidence="3">The sequence shown here is derived from an EMBL/GenBank/DDBJ whole genome shotgun (WGS) entry which is preliminary data.</text>
</comment>
<protein>
    <recommendedName>
        <fullName evidence="2">CID domain-containing protein</fullName>
    </recommendedName>
</protein>
<evidence type="ECO:0000313" key="4">
    <source>
        <dbReference type="Proteomes" id="UP000001861"/>
    </source>
</evidence>
<dbReference type="FunCoup" id="D6RMI5">
    <property type="interactions" value="282"/>
</dbReference>
<reference evidence="3 4" key="1">
    <citation type="journal article" date="2010" name="Proc. Natl. Acad. Sci. U.S.A.">
        <title>Insights into evolution of multicellular fungi from the assembled chromosomes of the mushroom Coprinopsis cinerea (Coprinus cinereus).</title>
        <authorList>
            <person name="Stajich J.E."/>
            <person name="Wilke S.K."/>
            <person name="Ahren D."/>
            <person name="Au C.H."/>
            <person name="Birren B.W."/>
            <person name="Borodovsky M."/>
            <person name="Burns C."/>
            <person name="Canback B."/>
            <person name="Casselton L.A."/>
            <person name="Cheng C.K."/>
            <person name="Deng J."/>
            <person name="Dietrich F.S."/>
            <person name="Fargo D.C."/>
            <person name="Farman M.L."/>
            <person name="Gathman A.C."/>
            <person name="Goldberg J."/>
            <person name="Guigo R."/>
            <person name="Hoegger P.J."/>
            <person name="Hooker J.B."/>
            <person name="Huggins A."/>
            <person name="James T.Y."/>
            <person name="Kamada T."/>
            <person name="Kilaru S."/>
            <person name="Kodira C."/>
            <person name="Kues U."/>
            <person name="Kupfer D."/>
            <person name="Kwan H.S."/>
            <person name="Lomsadze A."/>
            <person name="Li W."/>
            <person name="Lilly W.W."/>
            <person name="Ma L.J."/>
            <person name="Mackey A.J."/>
            <person name="Manning G."/>
            <person name="Martin F."/>
            <person name="Muraguchi H."/>
            <person name="Natvig D.O."/>
            <person name="Palmerini H."/>
            <person name="Ramesh M.A."/>
            <person name="Rehmeyer C.J."/>
            <person name="Roe B.A."/>
            <person name="Shenoy N."/>
            <person name="Stanke M."/>
            <person name="Ter-Hovhannisyan V."/>
            <person name="Tunlid A."/>
            <person name="Velagapudi R."/>
            <person name="Vision T.J."/>
            <person name="Zeng Q."/>
            <person name="Zolan M.E."/>
            <person name="Pukkila P.J."/>
        </authorList>
    </citation>
    <scope>NUCLEOTIDE SEQUENCE [LARGE SCALE GENOMIC DNA]</scope>
    <source>
        <strain evidence="4">Okayama-7 / 130 / ATCC MYA-4618 / FGSC 9003</strain>
    </source>
</reference>
<dbReference type="GeneID" id="9379399"/>
<dbReference type="SUPFAM" id="SSF48464">
    <property type="entry name" value="ENTH/VHS domain"/>
    <property type="match status" value="1"/>
</dbReference>
<name>D6RMI5_COPC7</name>
<proteinExistence type="predicted"/>
<dbReference type="InterPro" id="IPR045154">
    <property type="entry name" value="PCF11-like"/>
</dbReference>
<dbReference type="Proteomes" id="UP000001861">
    <property type="component" value="Unassembled WGS sequence"/>
</dbReference>
<dbReference type="RefSeq" id="XP_002911218.1">
    <property type="nucleotide sequence ID" value="XM_002911172.1"/>
</dbReference>
<dbReference type="PANTHER" id="PTHR15921:SF3">
    <property type="entry name" value="PRE-MRNA CLEAVAGE COMPLEX 2 PROTEIN PCF11"/>
    <property type="match status" value="1"/>
</dbReference>
<dbReference type="InterPro" id="IPR008942">
    <property type="entry name" value="ENTH_VHS"/>
</dbReference>
<dbReference type="eggNOG" id="KOG2071">
    <property type="taxonomic scope" value="Eukaryota"/>
</dbReference>
<dbReference type="GO" id="GO:0003729">
    <property type="term" value="F:mRNA binding"/>
    <property type="evidence" value="ECO:0007669"/>
    <property type="project" value="InterPro"/>
</dbReference>
<evidence type="ECO:0000259" key="2">
    <source>
        <dbReference type="PROSITE" id="PS51391"/>
    </source>
</evidence>
<dbReference type="GO" id="GO:0005849">
    <property type="term" value="C:mRNA cleavage factor complex"/>
    <property type="evidence" value="ECO:0007669"/>
    <property type="project" value="TreeGrafter"/>
</dbReference>
<evidence type="ECO:0000313" key="3">
    <source>
        <dbReference type="EMBL" id="EFI27724.1"/>
    </source>
</evidence>
<dbReference type="GO" id="GO:0006369">
    <property type="term" value="P:termination of RNA polymerase II transcription"/>
    <property type="evidence" value="ECO:0007669"/>
    <property type="project" value="InterPro"/>
</dbReference>
<dbReference type="KEGG" id="cci:CC1G_14647"/>
<dbReference type="GO" id="GO:0031124">
    <property type="term" value="P:mRNA 3'-end processing"/>
    <property type="evidence" value="ECO:0007669"/>
    <property type="project" value="InterPro"/>
</dbReference>
<evidence type="ECO:0000256" key="1">
    <source>
        <dbReference type="SAM" id="MobiDB-lite"/>
    </source>
</evidence>
<dbReference type="OMA" id="ARSDFAN"/>
<sequence>MYGQPAFAAGHHAFHQSPVNGYYGSPNQYQQQQHFPPPPSLPQPPVFHNDPTSFRNHYMSQLSTLVYNSRPIIQNLSMLAYEYSRHAAVVVTCIESHIRKVPPSLKLPAFYLLDAISKNYYEHYARRFSHVVAPLFLQTYSQVDQQTQNKMEEMLLTWRTGSPQRTELFGPVTQLNIERGVWGSGSNVSITKNQVVSELQFAIGQKERALQGNPYDEDSRRKLEVLRQLRSLVVDVGVSQDELRQILNQLHELVKAPPPPPPVVPPAPVNAWQPPPVHYPPPPHSRPSSSAPYANAPPLYPPTHVPHPPPQSIPSTSTAIPSIPDAENINKILDSLKNAGVLAAASTSSQTEPAAIGKQAVSDDGIASAARDYKKHVLSIKSVLSSSEILRTKPVLPALLYDQLPVQCKQCGLRFADTSYGKKKLDDHLDEHFQQNKKANQDNGRGHCRTWFASADDWIRDVTTQVDDGKSAATVSVKNDKELRAMFIVVPPGDEAKNITCPICQENMKSEFLEDDEEWVWRNAIMKDEKIYHATCHAEALSGIAARLRNDATGSSRGATPEFAGSSRSTPPPSFTVKSKSPSPDPKSVGVKRKVETDPTEERISTPPSKKIALSTDS</sequence>
<dbReference type="VEuPathDB" id="FungiDB:CC1G_14647"/>